<reference evidence="1" key="1">
    <citation type="submission" date="2022-10" db="EMBL/GenBank/DDBJ databases">
        <title>Complete Genome of Trichothecium roseum strain YXFP-22015, a Plant Pathogen Isolated from Citrus.</title>
        <authorList>
            <person name="Wang Y."/>
            <person name="Zhu L."/>
        </authorList>
    </citation>
    <scope>NUCLEOTIDE SEQUENCE</scope>
    <source>
        <strain evidence="1">YXFP-22015</strain>
    </source>
</reference>
<dbReference type="EMBL" id="CM047942">
    <property type="protein sequence ID" value="KAI9902117.1"/>
    <property type="molecule type" value="Genomic_DNA"/>
</dbReference>
<evidence type="ECO:0000313" key="2">
    <source>
        <dbReference type="Proteomes" id="UP001163324"/>
    </source>
</evidence>
<organism evidence="1 2">
    <name type="scientific">Trichothecium roseum</name>
    <dbReference type="NCBI Taxonomy" id="47278"/>
    <lineage>
        <taxon>Eukaryota</taxon>
        <taxon>Fungi</taxon>
        <taxon>Dikarya</taxon>
        <taxon>Ascomycota</taxon>
        <taxon>Pezizomycotina</taxon>
        <taxon>Sordariomycetes</taxon>
        <taxon>Hypocreomycetidae</taxon>
        <taxon>Hypocreales</taxon>
        <taxon>Hypocreales incertae sedis</taxon>
        <taxon>Trichothecium</taxon>
    </lineage>
</organism>
<proteinExistence type="predicted"/>
<keyword evidence="2" id="KW-1185">Reference proteome</keyword>
<gene>
    <name evidence="1" type="ORF">N3K66_003934</name>
</gene>
<accession>A0ACC0V8M3</accession>
<dbReference type="Proteomes" id="UP001163324">
    <property type="component" value="Chromosome 3"/>
</dbReference>
<evidence type="ECO:0000313" key="1">
    <source>
        <dbReference type="EMBL" id="KAI9902117.1"/>
    </source>
</evidence>
<name>A0ACC0V8M3_9HYPO</name>
<protein>
    <submittedName>
        <fullName evidence="1">Uncharacterized protein</fullName>
    </submittedName>
</protein>
<sequence length="339" mass="34508">MMAPTTKTLALAIVAAFLAVSGVDAAEDKVVGCKANPPATSNLATSPVDSASVPEATTLPATDAPPPTATTHDPDTVVVTGTPTAPTTPSAPATPTTTPAAPTTPTTPLLPTTPVAPTTPVLPTTPALPTTPSTPTTFITLISPAPPVTPTTPAITPSTPVDTPRSTTPEPTLSPPPELSYPLPAMFKVGYRGGGASANAGIVGVTSPAGAGQFQVVAYPGFSHTFYLDAGGRLISPDGYMIAQRPGVDAVLLLRYNPPYSTVDENVWDVLRCLGREPDASGKATSLSCVGPDASKKRLQLCSGSGSIGSYPSLWLASELRPECLDTVWTVTAVDESPY</sequence>
<comment type="caution">
    <text evidence="1">The sequence shown here is derived from an EMBL/GenBank/DDBJ whole genome shotgun (WGS) entry which is preliminary data.</text>
</comment>